<name>A0A1Q3FU30_CULTA</name>
<accession>A0A1Q3FU30</accession>
<evidence type="ECO:0000256" key="1">
    <source>
        <dbReference type="SAM" id="SignalP"/>
    </source>
</evidence>
<reference evidence="2" key="1">
    <citation type="submission" date="2017-01" db="EMBL/GenBank/DDBJ databases">
        <title>A deep insight into the sialotranscriptome of adult male and female Cluex tarsalis mosquitoes.</title>
        <authorList>
            <person name="Ribeiro J.M."/>
            <person name="Moreira F."/>
            <person name="Bernard K.A."/>
            <person name="Calvo E."/>
        </authorList>
    </citation>
    <scope>NUCLEOTIDE SEQUENCE</scope>
    <source>
        <strain evidence="2">Kern County</strain>
        <tissue evidence="2">Salivary glands</tissue>
    </source>
</reference>
<feature type="signal peptide" evidence="1">
    <location>
        <begin position="1"/>
        <end position="19"/>
    </location>
</feature>
<dbReference type="CDD" id="cd23667">
    <property type="entry name" value="beta-trefoil_Ricin_CqDVP-like"/>
    <property type="match status" value="1"/>
</dbReference>
<dbReference type="EMBL" id="GFDL01004112">
    <property type="protein sequence ID" value="JAV30933.1"/>
    <property type="molecule type" value="Transcribed_RNA"/>
</dbReference>
<feature type="chain" id="PRO_5012840318" evidence="1">
    <location>
        <begin position="20"/>
        <end position="160"/>
    </location>
</feature>
<dbReference type="AlphaFoldDB" id="A0A1Q3FU30"/>
<protein>
    <submittedName>
        <fullName evidence="2">Putative wrp salivary protein</fullName>
    </submittedName>
</protein>
<evidence type="ECO:0000313" key="2">
    <source>
        <dbReference type="EMBL" id="JAV30933.1"/>
    </source>
</evidence>
<dbReference type="InterPro" id="IPR035992">
    <property type="entry name" value="Ricin_B-like_lectins"/>
</dbReference>
<organism evidence="2">
    <name type="scientific">Culex tarsalis</name>
    <name type="common">Encephalitis mosquito</name>
    <dbReference type="NCBI Taxonomy" id="7177"/>
    <lineage>
        <taxon>Eukaryota</taxon>
        <taxon>Metazoa</taxon>
        <taxon>Ecdysozoa</taxon>
        <taxon>Arthropoda</taxon>
        <taxon>Hexapoda</taxon>
        <taxon>Insecta</taxon>
        <taxon>Pterygota</taxon>
        <taxon>Neoptera</taxon>
        <taxon>Endopterygota</taxon>
        <taxon>Diptera</taxon>
        <taxon>Nematocera</taxon>
        <taxon>Culicoidea</taxon>
        <taxon>Culicidae</taxon>
        <taxon>Culicinae</taxon>
        <taxon>Culicini</taxon>
        <taxon>Culex</taxon>
        <taxon>Culex</taxon>
    </lineage>
</organism>
<sequence length="160" mass="18417">MISEVILCLLVAIIPETLTQIPTGCVTFFIPPNNRYLVTSTKYDDNRRNVASAYMEDQSEKWIITPDGPNYRIKHAKLQEELYESEISYGGNYVFTWIPKDVLSGNHERWQITKTNDGHFLIRNVQFNQCLYLIGVEGLLSAGTKCDGPYYKWIITKVNC</sequence>
<proteinExistence type="predicted"/>
<dbReference type="SUPFAM" id="SSF50370">
    <property type="entry name" value="Ricin B-like lectins"/>
    <property type="match status" value="1"/>
</dbReference>
<keyword evidence="1" id="KW-0732">Signal</keyword>
<dbReference type="Gene3D" id="2.80.10.50">
    <property type="match status" value="1"/>
</dbReference>